<gene>
    <name evidence="1" type="ORF">PAM7066_01724</name>
</gene>
<dbReference type="STRING" id="315423.SAMN04488020_104101"/>
<dbReference type="Pfam" id="PF04340">
    <property type="entry name" value="DUF484"/>
    <property type="match status" value="1"/>
</dbReference>
<keyword evidence="2" id="KW-1185">Reference proteome</keyword>
<reference evidence="1 2" key="1">
    <citation type="submission" date="2017-03" db="EMBL/GenBank/DDBJ databases">
        <authorList>
            <person name="Afonso C.L."/>
            <person name="Miller P.J."/>
            <person name="Scott M.A."/>
            <person name="Spackman E."/>
            <person name="Goraichik I."/>
            <person name="Dimitrov K.M."/>
            <person name="Suarez D.L."/>
            <person name="Swayne D.E."/>
        </authorList>
    </citation>
    <scope>NUCLEOTIDE SEQUENCE [LARGE SCALE GENOMIC DNA]</scope>
    <source>
        <strain evidence="1 2">CECT 7066</strain>
    </source>
</reference>
<dbReference type="Gene3D" id="3.30.450.40">
    <property type="match status" value="1"/>
</dbReference>
<dbReference type="InterPro" id="IPR029016">
    <property type="entry name" value="GAF-like_dom_sf"/>
</dbReference>
<proteinExistence type="predicted"/>
<protein>
    <recommendedName>
        <fullName evidence="3">Recombinase XerC</fullName>
    </recommendedName>
</protein>
<organism evidence="1 2">
    <name type="scientific">Palleronia marisminoris</name>
    <dbReference type="NCBI Taxonomy" id="315423"/>
    <lineage>
        <taxon>Bacteria</taxon>
        <taxon>Pseudomonadati</taxon>
        <taxon>Pseudomonadota</taxon>
        <taxon>Alphaproteobacteria</taxon>
        <taxon>Rhodobacterales</taxon>
        <taxon>Roseobacteraceae</taxon>
        <taxon>Palleronia</taxon>
    </lineage>
</organism>
<evidence type="ECO:0000313" key="1">
    <source>
        <dbReference type="EMBL" id="SLN40453.1"/>
    </source>
</evidence>
<dbReference type="OrthoDB" id="7200179at2"/>
<dbReference type="Proteomes" id="UP000193870">
    <property type="component" value="Unassembled WGS sequence"/>
</dbReference>
<dbReference type="RefSeq" id="WP_085853728.1">
    <property type="nucleotide sequence ID" value="NZ_FOPF01000004.1"/>
</dbReference>
<dbReference type="AlphaFoldDB" id="A0A1Y5SGP1"/>
<evidence type="ECO:0008006" key="3">
    <source>
        <dbReference type="Google" id="ProtNLM"/>
    </source>
</evidence>
<name>A0A1Y5SGP1_9RHOB</name>
<dbReference type="EMBL" id="FWFV01000004">
    <property type="protein sequence ID" value="SLN40453.1"/>
    <property type="molecule type" value="Genomic_DNA"/>
</dbReference>
<dbReference type="InterPro" id="IPR007435">
    <property type="entry name" value="DUF484"/>
</dbReference>
<sequence>MNISPLADPQVRDQLLSDPDRILEDAELMRALVGAADGMRGGNVVDMRGLAMERLEARLDRLEDTHRNVIAAAYENLAGTNMVHRAILALLEHDSFDGFLEALAGPVGDTLRVDGMKLILETAGDRSTAHLGDLERTLGLAEKGWVSLFAGLARGGAPRRVTLRQVDGGDPDIHGPKAAAIRSEACLTLDLGEGRLPGMLVLGAEDPQQFAPGQGTDLLGFFAGVLERALRRFLT</sequence>
<evidence type="ECO:0000313" key="2">
    <source>
        <dbReference type="Proteomes" id="UP000193870"/>
    </source>
</evidence>
<accession>A0A1Y5SGP1</accession>